<accession>A0A9P7Z4G5</accession>
<dbReference type="InterPro" id="IPR036047">
    <property type="entry name" value="F-box-like_dom_sf"/>
</dbReference>
<dbReference type="Gene3D" id="1.20.1280.50">
    <property type="match status" value="1"/>
</dbReference>
<organism evidence="2 3">
    <name type="scientific">Calycina marina</name>
    <dbReference type="NCBI Taxonomy" id="1763456"/>
    <lineage>
        <taxon>Eukaryota</taxon>
        <taxon>Fungi</taxon>
        <taxon>Dikarya</taxon>
        <taxon>Ascomycota</taxon>
        <taxon>Pezizomycotina</taxon>
        <taxon>Leotiomycetes</taxon>
        <taxon>Helotiales</taxon>
        <taxon>Pezizellaceae</taxon>
        <taxon>Calycina</taxon>
    </lineage>
</organism>
<dbReference type="SMART" id="SM00256">
    <property type="entry name" value="FBOX"/>
    <property type="match status" value="1"/>
</dbReference>
<gene>
    <name evidence="2" type="ORF">BJ878DRAFT_479528</name>
</gene>
<keyword evidence="3" id="KW-1185">Reference proteome</keyword>
<dbReference type="InterPro" id="IPR001810">
    <property type="entry name" value="F-box_dom"/>
</dbReference>
<dbReference type="Proteomes" id="UP000887226">
    <property type="component" value="Unassembled WGS sequence"/>
</dbReference>
<proteinExistence type="predicted"/>
<evidence type="ECO:0000313" key="2">
    <source>
        <dbReference type="EMBL" id="KAG9245126.1"/>
    </source>
</evidence>
<dbReference type="SUPFAM" id="SSF81383">
    <property type="entry name" value="F-box domain"/>
    <property type="match status" value="1"/>
</dbReference>
<reference evidence="2" key="1">
    <citation type="journal article" date="2021" name="IMA Fungus">
        <title>Genomic characterization of three marine fungi, including Emericellopsis atlantica sp. nov. with signatures of a generalist lifestyle and marine biomass degradation.</title>
        <authorList>
            <person name="Hagestad O.C."/>
            <person name="Hou L."/>
            <person name="Andersen J.H."/>
            <person name="Hansen E.H."/>
            <person name="Altermark B."/>
            <person name="Li C."/>
            <person name="Kuhnert E."/>
            <person name="Cox R.J."/>
            <person name="Crous P.W."/>
            <person name="Spatafora J.W."/>
            <person name="Lail K."/>
            <person name="Amirebrahimi M."/>
            <person name="Lipzen A."/>
            <person name="Pangilinan J."/>
            <person name="Andreopoulos W."/>
            <person name="Hayes R.D."/>
            <person name="Ng V."/>
            <person name="Grigoriev I.V."/>
            <person name="Jackson S.A."/>
            <person name="Sutton T.D.S."/>
            <person name="Dobson A.D.W."/>
            <person name="Rama T."/>
        </authorList>
    </citation>
    <scope>NUCLEOTIDE SEQUENCE</scope>
    <source>
        <strain evidence="2">TRa3180A</strain>
    </source>
</reference>
<dbReference type="AlphaFoldDB" id="A0A9P7Z4G5"/>
<evidence type="ECO:0000313" key="3">
    <source>
        <dbReference type="Proteomes" id="UP000887226"/>
    </source>
</evidence>
<dbReference type="OrthoDB" id="5295250at2759"/>
<dbReference type="CDD" id="cd09917">
    <property type="entry name" value="F-box_SF"/>
    <property type="match status" value="1"/>
</dbReference>
<name>A0A9P7Z4G5_9HELO</name>
<feature type="domain" description="F-box" evidence="1">
    <location>
        <begin position="68"/>
        <end position="110"/>
    </location>
</feature>
<comment type="caution">
    <text evidence="2">The sequence shown here is derived from an EMBL/GenBank/DDBJ whole genome shotgun (WGS) entry which is preliminary data.</text>
</comment>
<evidence type="ECO:0000259" key="1">
    <source>
        <dbReference type="SMART" id="SM00256"/>
    </source>
</evidence>
<sequence length="497" mass="57096">MATDEVNLARSLQTLQLQTGAANCIPDTVARRKQLDQLLDDGLLSSEIRYLRDRLNAVYFSKDIFLHLPPELQIQVLEHLNWCDIVNSYCVSQSWRGIFLHDVVCRWIIRSTFRSQWYKYTVLQQGPHLQDWLRSRMDLELSSQKANVIYQNPSQHCFHWEGDRTLMFSTSQYKNGRVAYTDKSDREIVVRGLCKQDDTDTRFRHKQRLKFSKWWLSDQMILGEAGRSLTVYSFRPKTYQDFELPSGIQYISASGQHFAIVTGGDEVMACLSGASLLNINGIPDSIAADGFKVIGLFHHPADERCFFVVFCNQDNSRLAIQKIVAGHPFGSVKELRLSKFLTLSRTPVLNINSRALQCGILDFERVAIGLSAKDVAEDPLAWGGPDQATMTGGAYFQYARFDMYTDEFSTLRHKLPSMGRFRHDIADPDIEVYFERLAIADAYGIFIRVYCQESSKVLTTKGMIEEGSTTMRKMEERGSPAWFRMPHQYRTIIEYDT</sequence>
<protein>
    <recommendedName>
        <fullName evidence="1">F-box domain-containing protein</fullName>
    </recommendedName>
</protein>
<dbReference type="EMBL" id="MU253864">
    <property type="protein sequence ID" value="KAG9245126.1"/>
    <property type="molecule type" value="Genomic_DNA"/>
</dbReference>